<dbReference type="Proteomes" id="UP000439903">
    <property type="component" value="Unassembled WGS sequence"/>
</dbReference>
<dbReference type="EMBL" id="WTPW01002627">
    <property type="protein sequence ID" value="KAF0373950.1"/>
    <property type="molecule type" value="Genomic_DNA"/>
</dbReference>
<accession>A0A8H3X0C6</accession>
<organism evidence="2 3">
    <name type="scientific">Gigaspora margarita</name>
    <dbReference type="NCBI Taxonomy" id="4874"/>
    <lineage>
        <taxon>Eukaryota</taxon>
        <taxon>Fungi</taxon>
        <taxon>Fungi incertae sedis</taxon>
        <taxon>Mucoromycota</taxon>
        <taxon>Glomeromycotina</taxon>
        <taxon>Glomeromycetes</taxon>
        <taxon>Diversisporales</taxon>
        <taxon>Gigasporaceae</taxon>
        <taxon>Gigaspora</taxon>
    </lineage>
</organism>
<gene>
    <name evidence="2" type="ORF">F8M41_012935</name>
</gene>
<sequence>MPKVPKTNAGEFTTQRRRCSRTNTREFITVPKVKCRRSPHNVQEHQRIHHSAKSAKGQMPENSSPNAEGVQELTSMKSPHSAKKCERTKCRRIYYTTPKVFKGKH</sequence>
<feature type="region of interest" description="Disordered" evidence="1">
    <location>
        <begin position="36"/>
        <end position="85"/>
    </location>
</feature>
<evidence type="ECO:0000256" key="1">
    <source>
        <dbReference type="SAM" id="MobiDB-lite"/>
    </source>
</evidence>
<reference evidence="2 3" key="1">
    <citation type="journal article" date="2019" name="Environ. Microbiol.">
        <title>At the nexus of three kingdoms: the genome of the mycorrhizal fungus Gigaspora margarita provides insights into plant, endobacterial and fungal interactions.</title>
        <authorList>
            <person name="Venice F."/>
            <person name="Ghignone S."/>
            <person name="Salvioli di Fossalunga A."/>
            <person name="Amselem J."/>
            <person name="Novero M."/>
            <person name="Xianan X."/>
            <person name="Sedzielewska Toro K."/>
            <person name="Morin E."/>
            <person name="Lipzen A."/>
            <person name="Grigoriev I.V."/>
            <person name="Henrissat B."/>
            <person name="Martin F.M."/>
            <person name="Bonfante P."/>
        </authorList>
    </citation>
    <scope>NUCLEOTIDE SEQUENCE [LARGE SCALE GENOMIC DNA]</scope>
    <source>
        <strain evidence="2 3">BEG34</strain>
    </source>
</reference>
<keyword evidence="3" id="KW-1185">Reference proteome</keyword>
<name>A0A8H3X0C6_GIGMA</name>
<proteinExistence type="predicted"/>
<comment type="caution">
    <text evidence="2">The sequence shown here is derived from an EMBL/GenBank/DDBJ whole genome shotgun (WGS) entry which is preliminary data.</text>
</comment>
<evidence type="ECO:0000313" key="2">
    <source>
        <dbReference type="EMBL" id="KAF0373950.1"/>
    </source>
</evidence>
<evidence type="ECO:0000313" key="3">
    <source>
        <dbReference type="Proteomes" id="UP000439903"/>
    </source>
</evidence>
<dbReference type="AlphaFoldDB" id="A0A8H3X0C6"/>
<feature type="compositionally biased region" description="Polar residues" evidence="1">
    <location>
        <begin position="60"/>
        <end position="78"/>
    </location>
</feature>
<protein>
    <submittedName>
        <fullName evidence="2">Uncharacterized protein</fullName>
    </submittedName>
</protein>